<dbReference type="Proteomes" id="UP001138894">
    <property type="component" value="Unassembled WGS sequence"/>
</dbReference>
<sequence>MKRRISILVLLLILLFVYSKIKMNQDNPEVLVPLLAKVENYIPHRDEINPEVSKADVAWQLDHILKTINRVTEVLEKSNPDAFKSSISGARIMSLTAGYIPRGRAQSPDVVKPPEVIVAKAIYRQLEEAKVNIAKLKELDENSNFEHFVFGQLNKAQTIRFMEVHTKHHLKIVDDILNN</sequence>
<organism evidence="1 2">
    <name type="scientific">Winogradskyella luteola</name>
    <dbReference type="NCBI Taxonomy" id="2828330"/>
    <lineage>
        <taxon>Bacteria</taxon>
        <taxon>Pseudomonadati</taxon>
        <taxon>Bacteroidota</taxon>
        <taxon>Flavobacteriia</taxon>
        <taxon>Flavobacteriales</taxon>
        <taxon>Flavobacteriaceae</taxon>
        <taxon>Winogradskyella</taxon>
    </lineage>
</organism>
<evidence type="ECO:0000313" key="2">
    <source>
        <dbReference type="Proteomes" id="UP001138894"/>
    </source>
</evidence>
<keyword evidence="2" id="KW-1185">Reference proteome</keyword>
<proteinExistence type="predicted"/>
<dbReference type="AlphaFoldDB" id="A0A9X1F7P8"/>
<name>A0A9X1F7P8_9FLAO</name>
<evidence type="ECO:0000313" key="1">
    <source>
        <dbReference type="EMBL" id="MBV7268875.1"/>
    </source>
</evidence>
<dbReference type="EMBL" id="JAGSPD010000004">
    <property type="protein sequence ID" value="MBV7268875.1"/>
    <property type="molecule type" value="Genomic_DNA"/>
</dbReference>
<accession>A0A9X1F7P8</accession>
<reference evidence="1" key="1">
    <citation type="submission" date="2021-04" db="EMBL/GenBank/DDBJ databases">
        <authorList>
            <person name="Pira H."/>
            <person name="Risdian C."/>
            <person name="Wink J."/>
        </authorList>
    </citation>
    <scope>NUCLEOTIDE SEQUENCE</scope>
    <source>
        <strain evidence="1">WHY3</strain>
    </source>
</reference>
<protein>
    <submittedName>
        <fullName evidence="1">DinB family protein</fullName>
    </submittedName>
</protein>
<dbReference type="RefSeq" id="WP_218545416.1">
    <property type="nucleotide sequence ID" value="NZ_JAGSPD010000004.1"/>
</dbReference>
<gene>
    <name evidence="1" type="ORF">KCG49_06720</name>
</gene>
<comment type="caution">
    <text evidence="1">The sequence shown here is derived from an EMBL/GenBank/DDBJ whole genome shotgun (WGS) entry which is preliminary data.</text>
</comment>